<evidence type="ECO:0000259" key="2">
    <source>
        <dbReference type="Pfam" id="PF07883"/>
    </source>
</evidence>
<dbReference type="OrthoDB" id="4124983at2759"/>
<dbReference type="InterPro" id="IPR013096">
    <property type="entry name" value="Cupin_2"/>
</dbReference>
<accession>A0A3E2H3V6</accession>
<organism evidence="3 4">
    <name type="scientific">Scytalidium lignicola</name>
    <name type="common">Hyphomycete</name>
    <dbReference type="NCBI Taxonomy" id="5539"/>
    <lineage>
        <taxon>Eukaryota</taxon>
        <taxon>Fungi</taxon>
        <taxon>Dikarya</taxon>
        <taxon>Ascomycota</taxon>
        <taxon>Pezizomycotina</taxon>
        <taxon>Leotiomycetes</taxon>
        <taxon>Leotiomycetes incertae sedis</taxon>
        <taxon>Scytalidium</taxon>
    </lineage>
</organism>
<evidence type="ECO:0000256" key="1">
    <source>
        <dbReference type="SAM" id="MobiDB-lite"/>
    </source>
</evidence>
<dbReference type="InterPro" id="IPR053146">
    <property type="entry name" value="QDO-like"/>
</dbReference>
<comment type="caution">
    <text evidence="3">The sequence shown here is derived from an EMBL/GenBank/DDBJ whole genome shotgun (WGS) entry which is preliminary data.</text>
</comment>
<dbReference type="STRING" id="5539.A0A3E2H3V6"/>
<proteinExistence type="predicted"/>
<reference evidence="3 4" key="1">
    <citation type="submission" date="2018-05" db="EMBL/GenBank/DDBJ databases">
        <title>Draft genome sequence of Scytalidium lignicola DSM 105466, a ubiquitous saprotrophic fungus.</title>
        <authorList>
            <person name="Buettner E."/>
            <person name="Gebauer A.M."/>
            <person name="Hofrichter M."/>
            <person name="Liers C."/>
            <person name="Kellner H."/>
        </authorList>
    </citation>
    <scope>NUCLEOTIDE SEQUENCE [LARGE SCALE GENOMIC DNA]</scope>
    <source>
        <strain evidence="3 4">DSM 105466</strain>
    </source>
</reference>
<feature type="non-terminal residue" evidence="3">
    <location>
        <position position="458"/>
    </location>
</feature>
<protein>
    <recommendedName>
        <fullName evidence="2">Cupin type-2 domain-containing protein</fullName>
    </recommendedName>
</protein>
<evidence type="ECO:0000313" key="4">
    <source>
        <dbReference type="Proteomes" id="UP000258309"/>
    </source>
</evidence>
<dbReference type="AlphaFoldDB" id="A0A3E2H3V6"/>
<gene>
    <name evidence="3" type="ORF">B7463_g8261</name>
</gene>
<feature type="domain" description="Cupin type-2" evidence="2">
    <location>
        <begin position="340"/>
        <end position="413"/>
    </location>
</feature>
<dbReference type="Pfam" id="PF07883">
    <property type="entry name" value="Cupin_2"/>
    <property type="match status" value="1"/>
</dbReference>
<feature type="region of interest" description="Disordered" evidence="1">
    <location>
        <begin position="67"/>
        <end position="94"/>
    </location>
</feature>
<dbReference type="PANTHER" id="PTHR36440:SF1">
    <property type="entry name" value="PUTATIVE (AFU_ORTHOLOGUE AFUA_8G07350)-RELATED"/>
    <property type="match status" value="1"/>
</dbReference>
<dbReference type="InterPro" id="IPR011051">
    <property type="entry name" value="RmlC_Cupin_sf"/>
</dbReference>
<dbReference type="Gene3D" id="2.60.120.10">
    <property type="entry name" value="Jelly Rolls"/>
    <property type="match status" value="1"/>
</dbReference>
<dbReference type="InterPro" id="IPR014710">
    <property type="entry name" value="RmlC-like_jellyroll"/>
</dbReference>
<feature type="non-terminal residue" evidence="3">
    <location>
        <position position="1"/>
    </location>
</feature>
<dbReference type="SUPFAM" id="SSF51182">
    <property type="entry name" value="RmlC-like cupins"/>
    <property type="match status" value="1"/>
</dbReference>
<feature type="compositionally biased region" description="Basic and acidic residues" evidence="1">
    <location>
        <begin position="73"/>
        <end position="85"/>
    </location>
</feature>
<dbReference type="EMBL" id="NCSJ02000176">
    <property type="protein sequence ID" value="RFU28078.1"/>
    <property type="molecule type" value="Genomic_DNA"/>
</dbReference>
<keyword evidence="4" id="KW-1185">Reference proteome</keyword>
<sequence length="458" mass="50976">MSFGSPVSITCGKGHNHPPWNRSGVLHIAKCETVCGFCWKETRTAANLRKHAAIHIKNEGLDLTISESSSGRRSLDMSHQEDSRKRSASIPEEELRAHEDMDLASSPQYSNAQLQPAFEHAAYPSWQIATTNDSSQYQSDLLQYSPSALTTAYSSPMDLVSFSQEHASHDLIPYSSSITLSDPYRHLRDANIPTKAAWVAIPASEGFRILDFCKSMSQTSSSPPSTSGTGSSSASELQVPCYNRETLFDDEWQEHMKDVHGVYLVWPDTWMRRIEVLDLDRFGGDIALLLVIMAPIVATPTVPINFVTATNGEMISLGPIKMRVMEDGSRTDNRLSTVELIVPPHTDGPPAHWHEMHDETFLITKGVIRFHVPKALGLEAQEIDAKEGDYVVVPIRAPHTFSNPSDGESRFVNTFTPAFYVHYFKLLSELIGNGEKMTPEINEHAMAYYATIPVQTKQ</sequence>
<evidence type="ECO:0000313" key="3">
    <source>
        <dbReference type="EMBL" id="RFU28078.1"/>
    </source>
</evidence>
<name>A0A3E2H3V6_SCYLI</name>
<dbReference type="Proteomes" id="UP000258309">
    <property type="component" value="Unassembled WGS sequence"/>
</dbReference>
<dbReference type="PANTHER" id="PTHR36440">
    <property type="entry name" value="PUTATIVE (AFU_ORTHOLOGUE AFUA_8G07350)-RELATED"/>
    <property type="match status" value="1"/>
</dbReference>